<dbReference type="RefSeq" id="WP_241368506.1">
    <property type="nucleotide sequence ID" value="NZ_JAKZFC010000001.1"/>
</dbReference>
<evidence type="ECO:0000256" key="7">
    <source>
        <dbReference type="PIRNR" id="PIRNR001123"/>
    </source>
</evidence>
<dbReference type="Gene3D" id="3.40.630.10">
    <property type="entry name" value="Zn peptidases"/>
    <property type="match status" value="1"/>
</dbReference>
<sequence>MSRLVEEFLELVQIDSETKHEQVIAPILVQKLEDMGFDVFQDDAHTRNGHGAGNIIATLKGDDQIEPIYFTVHMDTVVPGVGIKPEIREDGYIYSDGTTILGADDKAGMAAIFEMARRIKEKNIKHGTIQFIITAGEESGLVGAKELDPANIIAKYGFAVDSDGKVGGIVVAAPFQAKVNVKVFGKTAHAGVAPEKGISAITVAAKAVAQLKLGRLDEETTANIGRFEGGKATNIVCDEVTIFAEARSIDEAKLNAQTAHMKETFERVALENGARAEIEVALSYPGFRVTEEDKVVQIAQAAAKAVGREPQLGISGGGSDANVIAGFGIPTVNLSVGYEEIHTTNERMPVEELEKLADLLEQIIVETTK</sequence>
<feature type="domain" description="Peptidase M20 dimerisation" evidence="8">
    <location>
        <begin position="177"/>
        <end position="270"/>
    </location>
</feature>
<evidence type="ECO:0000256" key="6">
    <source>
        <dbReference type="ARBA" id="ARBA00023049"/>
    </source>
</evidence>
<name>A0ABS9UAW8_9BACL</name>
<evidence type="ECO:0000313" key="10">
    <source>
        <dbReference type="Proteomes" id="UP001316087"/>
    </source>
</evidence>
<gene>
    <name evidence="9" type="ORF">LZ480_06185</name>
</gene>
<dbReference type="Pfam" id="PF07687">
    <property type="entry name" value="M20_dimer"/>
    <property type="match status" value="1"/>
</dbReference>
<dbReference type="PIRSF" id="PIRSF001123">
    <property type="entry name" value="PepA_GA"/>
    <property type="match status" value="1"/>
</dbReference>
<reference evidence="9 10" key="1">
    <citation type="submission" date="2022-03" db="EMBL/GenBank/DDBJ databases">
        <authorList>
            <person name="Jo J.-H."/>
            <person name="Im W.-T."/>
        </authorList>
    </citation>
    <scope>NUCLEOTIDE SEQUENCE [LARGE SCALE GENOMIC DNA]</scope>
    <source>
        <strain evidence="9 10">MA9</strain>
    </source>
</reference>
<dbReference type="NCBIfam" id="TIGR01883">
    <property type="entry name" value="PepT-like"/>
    <property type="match status" value="1"/>
</dbReference>
<keyword evidence="4" id="KW-0378">Hydrolase</keyword>
<protein>
    <submittedName>
        <fullName evidence="9">M20/M25/M40 family metallo-hydrolase</fullName>
    </submittedName>
</protein>
<keyword evidence="3" id="KW-0479">Metal-binding</keyword>
<dbReference type="EMBL" id="JAKZFC010000001">
    <property type="protein sequence ID" value="MCH7321479.1"/>
    <property type="molecule type" value="Genomic_DNA"/>
</dbReference>
<dbReference type="Gene3D" id="3.30.70.360">
    <property type="match status" value="1"/>
</dbReference>
<dbReference type="InterPro" id="IPR036264">
    <property type="entry name" value="Bact_exopeptidase_dim_dom"/>
</dbReference>
<keyword evidence="10" id="KW-1185">Reference proteome</keyword>
<dbReference type="PANTHER" id="PTHR42994:SF2">
    <property type="entry name" value="PEPTIDASE"/>
    <property type="match status" value="1"/>
</dbReference>
<dbReference type="InterPro" id="IPR002933">
    <property type="entry name" value="Peptidase_M20"/>
</dbReference>
<dbReference type="InterPro" id="IPR010162">
    <property type="entry name" value="PepT-like"/>
</dbReference>
<comment type="similarity">
    <text evidence="7">Belongs to the peptidase M42 family.</text>
</comment>
<evidence type="ECO:0000256" key="2">
    <source>
        <dbReference type="ARBA" id="ARBA00022670"/>
    </source>
</evidence>
<proteinExistence type="inferred from homology"/>
<dbReference type="PROSITE" id="PS00759">
    <property type="entry name" value="ARGE_DAPE_CPG2_2"/>
    <property type="match status" value="1"/>
</dbReference>
<organism evidence="9 10">
    <name type="scientific">Solibacillus palustris</name>
    <dbReference type="NCBI Taxonomy" id="2908203"/>
    <lineage>
        <taxon>Bacteria</taxon>
        <taxon>Bacillati</taxon>
        <taxon>Bacillota</taxon>
        <taxon>Bacilli</taxon>
        <taxon>Bacillales</taxon>
        <taxon>Caryophanaceae</taxon>
        <taxon>Solibacillus</taxon>
    </lineage>
</organism>
<dbReference type="InterPro" id="IPR001261">
    <property type="entry name" value="ArgE/DapE_CS"/>
</dbReference>
<dbReference type="SUPFAM" id="SSF55031">
    <property type="entry name" value="Bacterial exopeptidase dimerisation domain"/>
    <property type="match status" value="1"/>
</dbReference>
<dbReference type="SUPFAM" id="SSF53187">
    <property type="entry name" value="Zn-dependent exopeptidases"/>
    <property type="match status" value="1"/>
</dbReference>
<dbReference type="Pfam" id="PF01546">
    <property type="entry name" value="Peptidase_M20"/>
    <property type="match status" value="1"/>
</dbReference>
<keyword evidence="5" id="KW-0862">Zinc</keyword>
<comment type="cofactor">
    <cofactor evidence="1">
        <name>Zn(2+)</name>
        <dbReference type="ChEBI" id="CHEBI:29105"/>
    </cofactor>
</comment>
<accession>A0ABS9UAW8</accession>
<evidence type="ECO:0000256" key="3">
    <source>
        <dbReference type="ARBA" id="ARBA00022723"/>
    </source>
</evidence>
<dbReference type="Proteomes" id="UP001316087">
    <property type="component" value="Unassembled WGS sequence"/>
</dbReference>
<evidence type="ECO:0000313" key="9">
    <source>
        <dbReference type="EMBL" id="MCH7321479.1"/>
    </source>
</evidence>
<comment type="caution">
    <text evidence="9">The sequence shown here is derived from an EMBL/GenBank/DDBJ whole genome shotgun (WGS) entry which is preliminary data.</text>
</comment>
<keyword evidence="6" id="KW-0482">Metalloprotease</keyword>
<evidence type="ECO:0000256" key="4">
    <source>
        <dbReference type="ARBA" id="ARBA00022801"/>
    </source>
</evidence>
<dbReference type="InterPro" id="IPR008007">
    <property type="entry name" value="Peptidase_M42"/>
</dbReference>
<dbReference type="InterPro" id="IPR011650">
    <property type="entry name" value="Peptidase_M20_dimer"/>
</dbReference>
<evidence type="ECO:0000259" key="8">
    <source>
        <dbReference type="Pfam" id="PF07687"/>
    </source>
</evidence>
<dbReference type="PANTHER" id="PTHR42994">
    <property type="entry name" value="PEPTIDASE T"/>
    <property type="match status" value="1"/>
</dbReference>
<keyword evidence="2" id="KW-0645">Protease</keyword>
<evidence type="ECO:0000256" key="1">
    <source>
        <dbReference type="ARBA" id="ARBA00001947"/>
    </source>
</evidence>
<evidence type="ECO:0000256" key="5">
    <source>
        <dbReference type="ARBA" id="ARBA00022833"/>
    </source>
</evidence>